<protein>
    <submittedName>
        <fullName evidence="1">Uncharacterized protein</fullName>
    </submittedName>
</protein>
<gene>
    <name evidence="1" type="ORF">PARMNEM_LOCUS17905</name>
</gene>
<proteinExistence type="predicted"/>
<evidence type="ECO:0000313" key="2">
    <source>
        <dbReference type="Proteomes" id="UP001314205"/>
    </source>
</evidence>
<sequence>MFDKHVYDVSTRLPISQWYARACGLRANCGRRKELLVAIIIILYANVTDPKFVSEVNMISEVEFPTNSNSKKYESFETVIALRYSEATVKSERRDEGKST</sequence>
<comment type="caution">
    <text evidence="1">The sequence shown here is derived from an EMBL/GenBank/DDBJ whole genome shotgun (WGS) entry which is preliminary data.</text>
</comment>
<keyword evidence="2" id="KW-1185">Reference proteome</keyword>
<evidence type="ECO:0000313" key="1">
    <source>
        <dbReference type="EMBL" id="CAK1598971.1"/>
    </source>
</evidence>
<organism evidence="1 2">
    <name type="scientific">Parnassius mnemosyne</name>
    <name type="common">clouded apollo</name>
    <dbReference type="NCBI Taxonomy" id="213953"/>
    <lineage>
        <taxon>Eukaryota</taxon>
        <taxon>Metazoa</taxon>
        <taxon>Ecdysozoa</taxon>
        <taxon>Arthropoda</taxon>
        <taxon>Hexapoda</taxon>
        <taxon>Insecta</taxon>
        <taxon>Pterygota</taxon>
        <taxon>Neoptera</taxon>
        <taxon>Endopterygota</taxon>
        <taxon>Lepidoptera</taxon>
        <taxon>Glossata</taxon>
        <taxon>Ditrysia</taxon>
        <taxon>Papilionoidea</taxon>
        <taxon>Papilionidae</taxon>
        <taxon>Parnassiinae</taxon>
        <taxon>Parnassini</taxon>
        <taxon>Parnassius</taxon>
        <taxon>Driopa</taxon>
    </lineage>
</organism>
<reference evidence="1 2" key="1">
    <citation type="submission" date="2023-11" db="EMBL/GenBank/DDBJ databases">
        <authorList>
            <person name="Hedman E."/>
            <person name="Englund M."/>
            <person name="Stromberg M."/>
            <person name="Nyberg Akerstrom W."/>
            <person name="Nylinder S."/>
            <person name="Jareborg N."/>
            <person name="Kallberg Y."/>
            <person name="Kronander E."/>
        </authorList>
    </citation>
    <scope>NUCLEOTIDE SEQUENCE [LARGE SCALE GENOMIC DNA]</scope>
</reference>
<dbReference type="AlphaFoldDB" id="A0AAV1LUM6"/>
<name>A0AAV1LUM6_9NEOP</name>
<accession>A0AAV1LUM6</accession>
<dbReference type="Proteomes" id="UP001314205">
    <property type="component" value="Unassembled WGS sequence"/>
</dbReference>
<dbReference type="EMBL" id="CAVLGL010000104">
    <property type="protein sequence ID" value="CAK1598971.1"/>
    <property type="molecule type" value="Genomic_DNA"/>
</dbReference>